<name>A0A246GFF3_9FLAO</name>
<accession>A0A246GFF3</accession>
<dbReference type="RefSeq" id="WP_088394738.1">
    <property type="nucleotide sequence ID" value="NZ_MTCZ01000225.1"/>
</dbReference>
<sequence>MRRTFFTHLVIILFLLSCRNEVKKESTGIKQGFEKGINCDNILVTLIKNSSISNPFKSKIKAEIDKNEDNKITVRLFVESESGVNKENSIGWLIIDVAKRKLFDITNDIENPVELKFNPSDFDFFLKCENLNTKNTIMTNTKIDFNELFNEGSNIDFTPKDLSKDITEIKEFKSKLILFENSNPENFDSENLETLINNETFTNSESFINGEWLDYFIKKYKLDVSNLHTLMSKAIEQEDFSAVKTLAKNGYIFNIEELGSSKEQLKYFKSLNGKIDVENYYDPSYSHIEKIFNLINKAYQNYVIYDKDGYTNLRSESNSNSDIIVKINSGEHIKVLKPIEQDEKENIDWYYIETKDGKKGYVHKSRIVSK</sequence>
<dbReference type="PROSITE" id="PS51781">
    <property type="entry name" value="SH3B"/>
    <property type="match status" value="1"/>
</dbReference>
<reference evidence="2 3" key="1">
    <citation type="journal article" date="2017" name="Infect. Genet. Evol.">
        <title>Comparative genome analysis of fish pathogen Flavobacterium columnare reveals extensive sequence diversity within the species.</title>
        <authorList>
            <person name="Kayansamruaj P."/>
            <person name="Dong H.T."/>
            <person name="Hirono I."/>
            <person name="Kondo H."/>
            <person name="Senapin S."/>
            <person name="Rodkhum C."/>
        </authorList>
    </citation>
    <scope>NUCLEOTIDE SEQUENCE [LARGE SCALE GENOMIC DNA]</scope>
    <source>
        <strain evidence="2 3">1215</strain>
    </source>
</reference>
<evidence type="ECO:0000313" key="2">
    <source>
        <dbReference type="EMBL" id="OWP82872.1"/>
    </source>
</evidence>
<dbReference type="SMART" id="SM00287">
    <property type="entry name" value="SH3b"/>
    <property type="match status" value="1"/>
</dbReference>
<dbReference type="InterPro" id="IPR003646">
    <property type="entry name" value="SH3-like_bac-type"/>
</dbReference>
<comment type="caution">
    <text evidence="2">The sequence shown here is derived from an EMBL/GenBank/DDBJ whole genome shotgun (WGS) entry which is preliminary data.</text>
</comment>
<feature type="domain" description="SH3b" evidence="1">
    <location>
        <begin position="299"/>
        <end position="370"/>
    </location>
</feature>
<dbReference type="AlphaFoldDB" id="A0A246GFF3"/>
<dbReference type="Proteomes" id="UP000197768">
    <property type="component" value="Unassembled WGS sequence"/>
</dbReference>
<dbReference type="PROSITE" id="PS51257">
    <property type="entry name" value="PROKAR_LIPOPROTEIN"/>
    <property type="match status" value="1"/>
</dbReference>
<protein>
    <recommendedName>
        <fullName evidence="1">SH3b domain-containing protein</fullName>
    </recommendedName>
</protein>
<evidence type="ECO:0000313" key="3">
    <source>
        <dbReference type="Proteomes" id="UP000197768"/>
    </source>
</evidence>
<organism evidence="2 3">
    <name type="scientific">Flavobacterium davisii</name>
    <dbReference type="NCBI Taxonomy" id="2906077"/>
    <lineage>
        <taxon>Bacteria</taxon>
        <taxon>Pseudomonadati</taxon>
        <taxon>Bacteroidota</taxon>
        <taxon>Flavobacteriia</taxon>
        <taxon>Flavobacteriales</taxon>
        <taxon>Flavobacteriaceae</taxon>
        <taxon>Flavobacterium</taxon>
    </lineage>
</organism>
<dbReference type="Pfam" id="PF08239">
    <property type="entry name" value="SH3_3"/>
    <property type="match status" value="1"/>
</dbReference>
<evidence type="ECO:0000259" key="1">
    <source>
        <dbReference type="PROSITE" id="PS51781"/>
    </source>
</evidence>
<proteinExistence type="predicted"/>
<gene>
    <name evidence="2" type="ORF">BWK59_13575</name>
</gene>
<dbReference type="Gene3D" id="2.30.30.40">
    <property type="entry name" value="SH3 Domains"/>
    <property type="match status" value="1"/>
</dbReference>
<dbReference type="EMBL" id="MTCZ01000225">
    <property type="protein sequence ID" value="OWP82872.1"/>
    <property type="molecule type" value="Genomic_DNA"/>
</dbReference>